<reference evidence="4" key="1">
    <citation type="submission" date="2021-11" db="EMBL/GenBank/DDBJ databases">
        <authorList>
            <consortium name="Genoscope - CEA"/>
            <person name="William W."/>
        </authorList>
    </citation>
    <scope>NUCLEOTIDE SEQUENCE</scope>
</reference>
<feature type="domain" description="Right handed beta helix" evidence="3">
    <location>
        <begin position="2667"/>
        <end position="2846"/>
    </location>
</feature>
<dbReference type="SMART" id="SM00710">
    <property type="entry name" value="PbH1"/>
    <property type="match status" value="15"/>
</dbReference>
<evidence type="ECO:0000259" key="3">
    <source>
        <dbReference type="Pfam" id="PF13229"/>
    </source>
</evidence>
<organism evidence="4 5">
    <name type="scientific">Pelagomonas calceolata</name>
    <dbReference type="NCBI Taxonomy" id="35677"/>
    <lineage>
        <taxon>Eukaryota</taxon>
        <taxon>Sar</taxon>
        <taxon>Stramenopiles</taxon>
        <taxon>Ochrophyta</taxon>
        <taxon>Pelagophyceae</taxon>
        <taxon>Pelagomonadales</taxon>
        <taxon>Pelagomonadaceae</taxon>
        <taxon>Pelagomonas</taxon>
    </lineage>
</organism>
<evidence type="ECO:0000256" key="2">
    <source>
        <dbReference type="SAM" id="Phobius"/>
    </source>
</evidence>
<evidence type="ECO:0000256" key="1">
    <source>
        <dbReference type="SAM" id="MobiDB-lite"/>
    </source>
</evidence>
<feature type="domain" description="Right handed beta helix" evidence="3">
    <location>
        <begin position="2871"/>
        <end position="2982"/>
    </location>
</feature>
<feature type="compositionally biased region" description="Pro residues" evidence="1">
    <location>
        <begin position="169"/>
        <end position="203"/>
    </location>
</feature>
<dbReference type="Proteomes" id="UP000789595">
    <property type="component" value="Unassembled WGS sequence"/>
</dbReference>
<feature type="transmembrane region" description="Helical" evidence="2">
    <location>
        <begin position="40"/>
        <end position="63"/>
    </location>
</feature>
<dbReference type="InterPro" id="IPR017850">
    <property type="entry name" value="Alkaline_phosphatase_core_sf"/>
</dbReference>
<evidence type="ECO:0000313" key="5">
    <source>
        <dbReference type="Proteomes" id="UP000789595"/>
    </source>
</evidence>
<evidence type="ECO:0000313" key="4">
    <source>
        <dbReference type="EMBL" id="CAH0364431.1"/>
    </source>
</evidence>
<dbReference type="EMBL" id="CAKKNE010000001">
    <property type="protein sequence ID" value="CAH0364431.1"/>
    <property type="molecule type" value="Genomic_DNA"/>
</dbReference>
<name>A0A8J2S766_9STRA</name>
<dbReference type="OrthoDB" id="411021at2759"/>
<dbReference type="PRINTS" id="PR01217">
    <property type="entry name" value="PRICHEXTENSN"/>
</dbReference>
<dbReference type="SUPFAM" id="SSF49503">
    <property type="entry name" value="Cupredoxins"/>
    <property type="match status" value="1"/>
</dbReference>
<dbReference type="InterPro" id="IPR006626">
    <property type="entry name" value="PbH1"/>
</dbReference>
<feature type="region of interest" description="Disordered" evidence="1">
    <location>
        <begin position="65"/>
        <end position="92"/>
    </location>
</feature>
<keyword evidence="2" id="KW-0472">Membrane</keyword>
<keyword evidence="2" id="KW-1133">Transmembrane helix</keyword>
<dbReference type="PANTHER" id="PTHR43737:SF1">
    <property type="entry name" value="DUF1501 DOMAIN-CONTAINING PROTEIN"/>
    <property type="match status" value="1"/>
</dbReference>
<dbReference type="PANTHER" id="PTHR43737">
    <property type="entry name" value="BLL7424 PROTEIN"/>
    <property type="match status" value="1"/>
</dbReference>
<keyword evidence="5" id="KW-1185">Reference proteome</keyword>
<dbReference type="InterPro" id="IPR008972">
    <property type="entry name" value="Cupredoxin"/>
</dbReference>
<dbReference type="InterPro" id="IPR039448">
    <property type="entry name" value="Beta_helix"/>
</dbReference>
<keyword evidence="2" id="KW-0812">Transmembrane</keyword>
<feature type="compositionally biased region" description="Pro residues" evidence="1">
    <location>
        <begin position="215"/>
        <end position="264"/>
    </location>
</feature>
<dbReference type="SUPFAM" id="SSF53649">
    <property type="entry name" value="Alkaline phosphatase-like"/>
    <property type="match status" value="1"/>
</dbReference>
<accession>A0A8J2S766</accession>
<dbReference type="Pfam" id="PF07394">
    <property type="entry name" value="DUF1501"/>
    <property type="match status" value="1"/>
</dbReference>
<comment type="caution">
    <text evidence="4">The sequence shown here is derived from an EMBL/GenBank/DDBJ whole genome shotgun (WGS) entry which is preliminary data.</text>
</comment>
<dbReference type="InterPro" id="IPR010869">
    <property type="entry name" value="DUF1501"/>
</dbReference>
<dbReference type="Pfam" id="PF13229">
    <property type="entry name" value="Beta_helix"/>
    <property type="match status" value="2"/>
</dbReference>
<feature type="region of interest" description="Disordered" evidence="1">
    <location>
        <begin position="139"/>
        <end position="270"/>
    </location>
</feature>
<sequence>MEKAAASAPPAEDDKLIEIQHAEPVEATWSLRRPRTRRNLFAAVGAAAIAGLIVGVVLGTMGARAGGGDDDGRDDGGTLAPTSWPDRDPGNKVTYEPEPCRVVGRIFDLCCAGEPVHEGIPFQSGGSTLYNGTVCRRTLSPTLQPTDAPTTPRPTLEETWAPSISPVPTSVPLPEPTARPTPQPTPRPSATPTPQPTPQPSTPAPSVEPGHPTAAPVPKPTAVPAPAPTPRPSTPEPTPAPTPGPSPDPSPKPTPRPTPSPTPEAPDYVTIPDGVILGGVEVAVSDPGELKLIMTKAADGFDKPCARSYDGRAWEATAAGPCEVTCCLSGVSTMAACQNAQVVDNAAKCWVTSGMTGQDGVHYYDSIAVAAVSNKKKAARFLTQATFGPRYDEIAALEGNDFAGWIAAQMALSPSLHRAHYRRRSHPRLTYADALVESSTWGLTSGGAAGPCDAGSRWRKFAFTTEDIGKTLDYAGNTLTVDGVARTTNATNVIHHSVLPIKICTVAETLGGEVTLGNACESPIYKASNGKNEGPSITTNYGESTHSMLNPPIDHAPDVIGSVTSLTSIENVADAGILGAMEDCSSPSYDDFGLTQIYLDVNGEYYAYDRRLVSQENSLEQPATTGTSSTKCPAVPRTFLNEDSCVRAPGCGIATYSSKEVKLGADLREAMYPTNYVYLVENLPVAEDPCAVNEKSRWVQDSCDGDTPDADATLEAAINTDKLVQDVKLRTDSECVDGEGSDAIANECSYYTDYPNECGYWDSSDWTASLQCCACGGGNTCAAVTAGKYKIGSDCFRHGHPNEHNIYEFSQWVWDDMGMAAAVDWEEHYTMADGSANALTLSTGTTATFTWTGGHNVYEFDDEAAYDSCDFDSATELADTEAKTLDVTEASATTKYYGCQVGSHCDVGQKVAITWVDESYISQHATGDWVFDYGTTGNDQMYWEANRNKLTYVGTSDEIVPFNSLPLGLLSEALADALDVGQCEGCDSDEACEDGDYCLDDDDCDGGSCDVTSAKVCVCVGGDDAGDSCDDDDDCGDDGSCDCDNVYVASSAADGFESCGSPGEVASDPSLGHYYPKRVQEYDKEDSGDGRNSLDAPTHMEHQVGKNRGRTNVWYTLMLNAPDQLRQRVAWALATVFIVSDQGITNYMYTEPWTAFYDIFVRHAFGNLRDVLREISYHAHMAQYLTFADGAGKTNSKFDGEKYPDENYAREIMQLFSIGLYELDGDGTPLQTETYTNEDIVSFARAWTGFKVRPNRENLERGKYSGYNYVDPMVIDADDRDVFPKAKLGKALSLSERLRRGYLADREVLCRDVPAQAFLLKNQGKYVFQGKSKSFNEKDRPTWPDAAQFAATGALYDVLCAVDGNGLCTFPSTVTLDEDISVENLEVHTLRIVEVADTQQTFYYKWVPNACADLAVAADPTILRATKSGKRDKDSQCGDPLTANGIIACCDDESDDGKPVTRVWAYPGERTTKINAQQRCESLGMTLCAAWTTRQDTDFYPGSVCFDDLTTPCSDDDDCAGACSGADFSEELAWRLGDCAFQVQIDSEGLINVIHSVENDYDADENPGTLQPADEWELRLDSGNTYRGFFAPYIPVCSDDLTTPCSSNNDCTPATCVDDHYPQVSDGSCAAETACVEHGQTCVCNVTSVEETAVFSSKPTRQDVLDQCYHKAAVTPSDADPGDGVLVYEDDPYDTDTIFGVTDETGHVIHLRNAKHAIKLGSYEMRNPPSHLKLNEPTARDAAYETEALIDHLFTHANAAAFFCRRLLQRLTTSNPSPTYLGAVTTAFKEGKYDGCVQGNDGCSHKYGDIGAATATALLHPEARSTTLDADWTHGQLREPLLMICHFLRALEYQPRDGRQLELHDLAPKIGEEPHSAPSVFGYFQPEHQPAGAVRSAGLVSPEAELLTAPFILGLANGLAELVDYGLGNCNFGFGADELKSYGLSLSALGRTCNNDKYKDTPSDGWLAYTPTATTASGIVEDLDLLLTSGRLSSHSKAIIEGAYDGTDDGLKNVLKLFTNAPEFHATNAHCREGCELLRPIKNPGECAGDGCRQYRAVIVVFLQGGADSWNFLVPYEDECSGGGGYKHYSNYRGIAALNKSLDELLPIDVEGQACARYGLHHKMPFLKQMYEEKQLSFFANVGNLVEPTTQQTFLDKEVELPTSIFAHNYAQRAAQSQDPNNDGASGILGRAFTSLQDRYRCCQFCDDNTKDDVWGDTCVEGGSCTTGSCKPVPFAARAYSASGTQKIFEDSPLPEYVVDATDGFVLYNDRDTLGDAVKDLTKVESESIYAETYAELFNLALHNNEALFETFGDTLLTTATATNGAGAFNPDRDGDGEPDGLECGGCGGLYGQFTTVARLLKMGREVLGSERDAFYTQRGAWDTHNTLDEDVSGKIQDVDQSLEALVAELKAQDAWKDTTIVALSDFGRTLTSNGKGTDHAWGGNMFVLGGDVDGGKVHGTYPTDFATLDVGRGRLVPTMPWESIWHSVIDWLGVDVNDAAELSHVLPNAKNFIEEGGAWDLLKAEDVFKRESFAPTLTPVPTLTPMPTNNSLMPEDCADPSIAVYDELEAGLSHCTLHCSGVCDLRLTPSDGNFKMEKDLEIMTSGRIYGGSQRPTIAPSSDFDEESYGAFKINGWENPGMTMTFERLRFAGWHHDHGTNDIRRIIYVQSGASMDIIDCIFEDNTVPMSAVYHVGGGPLLVASSIFRNNVAEVALEPDGGTMKNSGKGPAMRVTDGTLEVRDSIFDSNEQYKQGTIYTWDTLNISLTNCSFTDNEAKDGRGGAVAFEVSDEPKDMDRSSLQVRDCTFRGNEAKGGAGGALYALRIGNVNISNCLFEENEAYNNHGGGAYVQRPTEDDAENLAAASRLDVRDTIFRANEATESGGGLYALQVSNVAIINCLFESNKAKEEKGGGFYVLPYHQHTNSDVRVLRTSIRNNEAEGNGGGAFVGSAATTTFTDCLFDENAAADGLGGGACVTHSVNDADSRLDVLDSTFRANTAANLDGGGLYVLQISTVKVDDCVFEDNAAGAKGGGLYTQPHANQASSDVRILNTVLRRNAASSNGGGAYAGSAVTTTFSDVDFLNNSAVGNGGAVNIGEHTAGTANFERVLVKRNTAGGDGAGIHFYRTSGSVRDSTFRDNEADDTGGALSQDAQDGAEKDFLIETSTFTSNVAVAGGAVAFKQDMATIAGCTFEGNRAKDEPVQSYGGRGGALYKGNGARLDLTDSTFLNNHAVRTDPSNDDTDGAGRGGAIFATGSTGSPTQGAYVGGCSFQENIADGGGAAIASWLESWFFNASSFVDNVDNSNDEGLMRLQKGHIIVRDCDFTTAQRIVDHTTTLSTLDVYCSPTLTDANVWVCGGCEDNYHDECGPVVDTNAFGFDVTWP</sequence>
<dbReference type="InterPro" id="IPR011050">
    <property type="entry name" value="Pectin_lyase_fold/virulence"/>
</dbReference>
<dbReference type="InterPro" id="IPR014917">
    <property type="entry name" value="DUF1800"/>
</dbReference>
<feature type="compositionally biased region" description="Polar residues" evidence="1">
    <location>
        <begin position="139"/>
        <end position="149"/>
    </location>
</feature>
<gene>
    <name evidence="4" type="ORF">PECAL_1P07920</name>
</gene>
<dbReference type="Pfam" id="PF08811">
    <property type="entry name" value="DUF1800"/>
    <property type="match status" value="2"/>
</dbReference>
<dbReference type="Gene3D" id="2.60.40.420">
    <property type="entry name" value="Cupredoxins - blue copper proteins"/>
    <property type="match status" value="1"/>
</dbReference>
<proteinExistence type="predicted"/>
<protein>
    <recommendedName>
        <fullName evidence="3">Right handed beta helix domain-containing protein</fullName>
    </recommendedName>
</protein>
<dbReference type="SUPFAM" id="SSF51126">
    <property type="entry name" value="Pectin lyase-like"/>
    <property type="match status" value="3"/>
</dbReference>
<feature type="region of interest" description="Disordered" evidence="1">
    <location>
        <begin position="1082"/>
        <end position="1103"/>
    </location>
</feature>